<dbReference type="EMBL" id="FQXB01000006">
    <property type="protein sequence ID" value="SHH37106.1"/>
    <property type="molecule type" value="Genomic_DNA"/>
</dbReference>
<protein>
    <submittedName>
        <fullName evidence="1">Uncharacterized protein</fullName>
    </submittedName>
</protein>
<dbReference type="OrthoDB" id="7873492at2"/>
<reference evidence="1 2" key="1">
    <citation type="submission" date="2016-11" db="EMBL/GenBank/DDBJ databases">
        <authorList>
            <person name="Jaros S."/>
            <person name="Januszkiewicz K."/>
            <person name="Wedrychowicz H."/>
        </authorList>
    </citation>
    <scope>NUCLEOTIDE SEQUENCE [LARGE SCALE GENOMIC DNA]</scope>
    <source>
        <strain evidence="1 2">DSM 28715</strain>
    </source>
</reference>
<dbReference type="STRING" id="1508389.SAMN05444003_2934"/>
<sequence length="62" mass="7109">MKTKKRWIENTIKAAAECDVQMPWERGARRKAFISRRTDAEGREICVSLAPIPSWMMEAVSA</sequence>
<accession>A0A1M5SF07</accession>
<organism evidence="1 2">
    <name type="scientific">Cognatiyoonia sediminum</name>
    <dbReference type="NCBI Taxonomy" id="1508389"/>
    <lineage>
        <taxon>Bacteria</taxon>
        <taxon>Pseudomonadati</taxon>
        <taxon>Pseudomonadota</taxon>
        <taxon>Alphaproteobacteria</taxon>
        <taxon>Rhodobacterales</taxon>
        <taxon>Paracoccaceae</taxon>
        <taxon>Cognatiyoonia</taxon>
    </lineage>
</organism>
<dbReference type="RefSeq" id="WP_072902335.1">
    <property type="nucleotide sequence ID" value="NZ_FQXB01000006.1"/>
</dbReference>
<dbReference type="AlphaFoldDB" id="A0A1M5SF07"/>
<evidence type="ECO:0000313" key="2">
    <source>
        <dbReference type="Proteomes" id="UP000184074"/>
    </source>
</evidence>
<gene>
    <name evidence="1" type="ORF">SAMN05444003_2934</name>
</gene>
<proteinExistence type="predicted"/>
<keyword evidence="2" id="KW-1185">Reference proteome</keyword>
<evidence type="ECO:0000313" key="1">
    <source>
        <dbReference type="EMBL" id="SHH37106.1"/>
    </source>
</evidence>
<name>A0A1M5SF07_9RHOB</name>
<dbReference type="Proteomes" id="UP000184074">
    <property type="component" value="Unassembled WGS sequence"/>
</dbReference>